<dbReference type="AlphaFoldDB" id="A0A6A6F4S8"/>
<evidence type="ECO:0000256" key="1">
    <source>
        <dbReference type="SAM" id="MobiDB-lite"/>
    </source>
</evidence>
<organism evidence="2 3">
    <name type="scientific">Cercospora zeae-maydis SCOH1-5</name>
    <dbReference type="NCBI Taxonomy" id="717836"/>
    <lineage>
        <taxon>Eukaryota</taxon>
        <taxon>Fungi</taxon>
        <taxon>Dikarya</taxon>
        <taxon>Ascomycota</taxon>
        <taxon>Pezizomycotina</taxon>
        <taxon>Dothideomycetes</taxon>
        <taxon>Dothideomycetidae</taxon>
        <taxon>Mycosphaerellales</taxon>
        <taxon>Mycosphaerellaceae</taxon>
        <taxon>Cercospora</taxon>
    </lineage>
</organism>
<reference evidence="2" key="1">
    <citation type="journal article" date="2020" name="Stud. Mycol.">
        <title>101 Dothideomycetes genomes: a test case for predicting lifestyles and emergence of pathogens.</title>
        <authorList>
            <person name="Haridas S."/>
            <person name="Albert R."/>
            <person name="Binder M."/>
            <person name="Bloem J."/>
            <person name="Labutti K."/>
            <person name="Salamov A."/>
            <person name="Andreopoulos B."/>
            <person name="Baker S."/>
            <person name="Barry K."/>
            <person name="Bills G."/>
            <person name="Bluhm B."/>
            <person name="Cannon C."/>
            <person name="Castanera R."/>
            <person name="Culley D."/>
            <person name="Daum C."/>
            <person name="Ezra D."/>
            <person name="Gonzalez J."/>
            <person name="Henrissat B."/>
            <person name="Kuo A."/>
            <person name="Liang C."/>
            <person name="Lipzen A."/>
            <person name="Lutzoni F."/>
            <person name="Magnuson J."/>
            <person name="Mondo S."/>
            <person name="Nolan M."/>
            <person name="Ohm R."/>
            <person name="Pangilinan J."/>
            <person name="Park H.-J."/>
            <person name="Ramirez L."/>
            <person name="Alfaro M."/>
            <person name="Sun H."/>
            <person name="Tritt A."/>
            <person name="Yoshinaga Y."/>
            <person name="Zwiers L.-H."/>
            <person name="Turgeon B."/>
            <person name="Goodwin S."/>
            <person name="Spatafora J."/>
            <person name="Crous P."/>
            <person name="Grigoriev I."/>
        </authorList>
    </citation>
    <scope>NUCLEOTIDE SEQUENCE</scope>
    <source>
        <strain evidence="2">SCOH1-5</strain>
    </source>
</reference>
<keyword evidence="3" id="KW-1185">Reference proteome</keyword>
<protein>
    <submittedName>
        <fullName evidence="2">Uncharacterized protein</fullName>
    </submittedName>
</protein>
<dbReference type="Proteomes" id="UP000799539">
    <property type="component" value="Unassembled WGS sequence"/>
</dbReference>
<feature type="region of interest" description="Disordered" evidence="1">
    <location>
        <begin position="1"/>
        <end position="39"/>
    </location>
</feature>
<proteinExistence type="predicted"/>
<accession>A0A6A6F4S8</accession>
<name>A0A6A6F4S8_9PEZI</name>
<evidence type="ECO:0000313" key="2">
    <source>
        <dbReference type="EMBL" id="KAF2207347.1"/>
    </source>
</evidence>
<evidence type="ECO:0000313" key="3">
    <source>
        <dbReference type="Proteomes" id="UP000799539"/>
    </source>
</evidence>
<sequence length="63" mass="7090">MQACSARKPLSSQIRPCLPKPGYETPRALGSSMGKKDYQADEHVRTIPVRWNFILNTDKSQVS</sequence>
<gene>
    <name evidence="2" type="ORF">CERZMDRAFT_91793</name>
</gene>
<dbReference type="EMBL" id="ML992704">
    <property type="protein sequence ID" value="KAF2207347.1"/>
    <property type="molecule type" value="Genomic_DNA"/>
</dbReference>